<dbReference type="EMBL" id="ML978715">
    <property type="protein sequence ID" value="KAF2089172.1"/>
    <property type="molecule type" value="Genomic_DNA"/>
</dbReference>
<dbReference type="Gene3D" id="3.40.50.1820">
    <property type="entry name" value="alpha/beta hydrolase"/>
    <property type="match status" value="1"/>
</dbReference>
<evidence type="ECO:0000313" key="2">
    <source>
        <dbReference type="EMBL" id="KAF2089172.1"/>
    </source>
</evidence>
<reference evidence="2" key="1">
    <citation type="journal article" date="2020" name="Stud. Mycol.">
        <title>101 Dothideomycetes genomes: a test case for predicting lifestyles and emergence of pathogens.</title>
        <authorList>
            <person name="Haridas S."/>
            <person name="Albert R."/>
            <person name="Binder M."/>
            <person name="Bloem J."/>
            <person name="Labutti K."/>
            <person name="Salamov A."/>
            <person name="Andreopoulos B."/>
            <person name="Baker S."/>
            <person name="Barry K."/>
            <person name="Bills G."/>
            <person name="Bluhm B."/>
            <person name="Cannon C."/>
            <person name="Castanera R."/>
            <person name="Culley D."/>
            <person name="Daum C."/>
            <person name="Ezra D."/>
            <person name="Gonzalez J."/>
            <person name="Henrissat B."/>
            <person name="Kuo A."/>
            <person name="Liang C."/>
            <person name="Lipzen A."/>
            <person name="Lutzoni F."/>
            <person name="Magnuson J."/>
            <person name="Mondo S."/>
            <person name="Nolan M."/>
            <person name="Ohm R."/>
            <person name="Pangilinan J."/>
            <person name="Park H.-J."/>
            <person name="Ramirez L."/>
            <person name="Alfaro M."/>
            <person name="Sun H."/>
            <person name="Tritt A."/>
            <person name="Yoshinaga Y."/>
            <person name="Zwiers L.-H."/>
            <person name="Turgeon B."/>
            <person name="Goodwin S."/>
            <person name="Spatafora J."/>
            <person name="Crous P."/>
            <person name="Grigoriev I."/>
        </authorList>
    </citation>
    <scope>NUCLEOTIDE SEQUENCE</scope>
    <source>
        <strain evidence="2">CBS 121410</strain>
    </source>
</reference>
<dbReference type="OrthoDB" id="10260961at2759"/>
<evidence type="ECO:0008006" key="4">
    <source>
        <dbReference type="Google" id="ProtNLM"/>
    </source>
</evidence>
<evidence type="ECO:0000313" key="3">
    <source>
        <dbReference type="Proteomes" id="UP000799776"/>
    </source>
</evidence>
<name>A0A6A5YBC6_9PEZI</name>
<accession>A0A6A5YBC6</accession>
<dbReference type="PANTHER" id="PTHR42103">
    <property type="entry name" value="ALPHA/BETA-HYDROLASES SUPERFAMILY PROTEIN"/>
    <property type="match status" value="1"/>
</dbReference>
<proteinExistence type="predicted"/>
<sequence>MKGLPDSPAYSFALPSLHDDTALDCRVYLPSDLSRWHAKAAVLAHPYAPLGGSYDDPVLDGVASELLAGGWSVGMFNFSRGAGGSAGHTSWTGRPELSDYITVAGFMAHFMNEVQPKDDDESEAMKLLLGGYSYGSLIVARLPSTQDILSRFADSEDGSPAARVLLRAQSLAAQTVAELQDWQEAQRQLHDNATPTTQDDKKGGTHAHTRSPNPSKESDVHLQVQTSYLLVSPLLLPTSLFIAPALLRLRAAESELTKRRTLAVFGGHDLFTSGKRLRPWAMKLAEESGGRFQWEEVEVAGHFWHEKGAMRALRERVRRWVDGL</sequence>
<keyword evidence="3" id="KW-1185">Reference proteome</keyword>
<evidence type="ECO:0000256" key="1">
    <source>
        <dbReference type="SAM" id="MobiDB-lite"/>
    </source>
</evidence>
<organism evidence="2 3">
    <name type="scientific">Saccharata proteae CBS 121410</name>
    <dbReference type="NCBI Taxonomy" id="1314787"/>
    <lineage>
        <taxon>Eukaryota</taxon>
        <taxon>Fungi</taxon>
        <taxon>Dikarya</taxon>
        <taxon>Ascomycota</taxon>
        <taxon>Pezizomycotina</taxon>
        <taxon>Dothideomycetes</taxon>
        <taxon>Dothideomycetes incertae sedis</taxon>
        <taxon>Botryosphaeriales</taxon>
        <taxon>Saccharataceae</taxon>
        <taxon>Saccharata</taxon>
    </lineage>
</organism>
<feature type="region of interest" description="Disordered" evidence="1">
    <location>
        <begin position="193"/>
        <end position="220"/>
    </location>
</feature>
<protein>
    <recommendedName>
        <fullName evidence="4">AB hydrolase-1 domain-containing protein</fullName>
    </recommendedName>
</protein>
<gene>
    <name evidence="2" type="ORF">K490DRAFT_37912</name>
</gene>
<dbReference type="AlphaFoldDB" id="A0A6A5YBC6"/>
<dbReference type="SUPFAM" id="SSF53474">
    <property type="entry name" value="alpha/beta-Hydrolases"/>
    <property type="match status" value="1"/>
</dbReference>
<dbReference type="InterPro" id="IPR029058">
    <property type="entry name" value="AB_hydrolase_fold"/>
</dbReference>
<dbReference type="Proteomes" id="UP000799776">
    <property type="component" value="Unassembled WGS sequence"/>
</dbReference>
<dbReference type="PANTHER" id="PTHR42103:SF2">
    <property type="entry name" value="AB HYDROLASE-1 DOMAIN-CONTAINING PROTEIN"/>
    <property type="match status" value="1"/>
</dbReference>